<reference evidence="1 2" key="1">
    <citation type="journal article" date="2022" name="New Phytol.">
        <title>Ecological generalism drives hyperdiversity of secondary metabolite gene clusters in xylarialean endophytes.</title>
        <authorList>
            <person name="Franco M.E.E."/>
            <person name="Wisecaver J.H."/>
            <person name="Arnold A.E."/>
            <person name="Ju Y.M."/>
            <person name="Slot J.C."/>
            <person name="Ahrendt S."/>
            <person name="Moore L.P."/>
            <person name="Eastman K.E."/>
            <person name="Scott K."/>
            <person name="Konkel Z."/>
            <person name="Mondo S.J."/>
            <person name="Kuo A."/>
            <person name="Hayes R.D."/>
            <person name="Haridas S."/>
            <person name="Andreopoulos B."/>
            <person name="Riley R."/>
            <person name="LaButti K."/>
            <person name="Pangilinan J."/>
            <person name="Lipzen A."/>
            <person name="Amirebrahimi M."/>
            <person name="Yan J."/>
            <person name="Adam C."/>
            <person name="Keymanesh K."/>
            <person name="Ng V."/>
            <person name="Louie K."/>
            <person name="Northen T."/>
            <person name="Drula E."/>
            <person name="Henrissat B."/>
            <person name="Hsieh H.M."/>
            <person name="Youens-Clark K."/>
            <person name="Lutzoni F."/>
            <person name="Miadlikowska J."/>
            <person name="Eastwood D.C."/>
            <person name="Hamelin R.C."/>
            <person name="Grigoriev I.V."/>
            <person name="U'Ren J.M."/>
        </authorList>
    </citation>
    <scope>NUCLEOTIDE SEQUENCE [LARGE SCALE GENOMIC DNA]</scope>
    <source>
        <strain evidence="1 2">ER1909</strain>
    </source>
</reference>
<evidence type="ECO:0000313" key="1">
    <source>
        <dbReference type="EMBL" id="KAI6092343.1"/>
    </source>
</evidence>
<organism evidence="1 2">
    <name type="scientific">Hypoxylon rubiginosum</name>
    <dbReference type="NCBI Taxonomy" id="110542"/>
    <lineage>
        <taxon>Eukaryota</taxon>
        <taxon>Fungi</taxon>
        <taxon>Dikarya</taxon>
        <taxon>Ascomycota</taxon>
        <taxon>Pezizomycotina</taxon>
        <taxon>Sordariomycetes</taxon>
        <taxon>Xylariomycetidae</taxon>
        <taxon>Xylariales</taxon>
        <taxon>Hypoxylaceae</taxon>
        <taxon>Hypoxylon</taxon>
    </lineage>
</organism>
<comment type="caution">
    <text evidence="1">The sequence shown here is derived from an EMBL/GenBank/DDBJ whole genome shotgun (WGS) entry which is preliminary data.</text>
</comment>
<dbReference type="EMBL" id="MU394283">
    <property type="protein sequence ID" value="KAI6092343.1"/>
    <property type="molecule type" value="Genomic_DNA"/>
</dbReference>
<keyword evidence="2" id="KW-1185">Reference proteome</keyword>
<evidence type="ECO:0000313" key="2">
    <source>
        <dbReference type="Proteomes" id="UP001497680"/>
    </source>
</evidence>
<accession>A0ACC0DIH1</accession>
<gene>
    <name evidence="1" type="ORF">F4821DRAFT_223831</name>
</gene>
<name>A0ACC0DIH1_9PEZI</name>
<protein>
    <submittedName>
        <fullName evidence="1">Peptidase family C50-domain-containing protein</fullName>
    </submittedName>
</protein>
<proteinExistence type="predicted"/>
<sequence length="2124" mass="233923">MDSIAAKADAVREAVASVSTCTPITSASLKELLQVNDINHDTSKPVPKTRTNRTRAPSRTKVLPEAQHTKDEGGPWTVKEKAKLATQIINASLKALGEAAKTLSTLNTDTREPPKNEQAKPAARRPLRRSISSPTEPLQPRSLNRVTSYPVAQKTPRPTSSGGSSTGCLATIECARTAFSALCSLQASKSLALPEFELENGMSSFVNKLIGLNHFEQAARELKVLKGRLERMNNDQSSKPAAARARAESNTVLRKVSELLDFPKITASGPLLGLIISTQLQALRIILGLKKPSHLENILPLLRENCPSSPMNLLLMSLKDEHPDQTKCARQLENLSQILFSLPPSIAAKDDDFAVEPMLSPSPEVALEVQALGFAIRLQSWSVSGHRGDVDKDILFPLSKCMAAFVRRSSPGKFSVAISCFSLVWRRVEKLGLRPKESLQSPLATIYQVLATTSRESGNSNESKKWLAKLKFMANPSEDSAARCCSITAQLLALSLKQSSQFDENLLKEVMGGIKGSFSGTTTEVDELLASVCLLRKSVMNLLAENQEGTPSISPAARELFETFIFQLPRFALRWLGKSPGSTNAAAAKESLRYEQRRVLLSTYLPQMLDSALMVAKLLLDNNRLAWDVMDSTLQDSLSVLENMGDLAQLGIKTNPSVSYYVKISHFYYQQHIVLRQSASKATEVTSLKALRKSIESVKSRSEAEQARAHLLVKWERFAELCRASGRLDDALDALRSIRDHLVRQGLVSAITQSLAINPWWAAWQQNPDIELLSRTVCSLTKLDRKHNDWTWLLDGSDKATALEHDLYAIISKDNKYRYESDLSSPTVKALLEAYTIERYPIRRLRTLLQLLEINMDARDGLAGLLTEAEAALDGVTEDALAEDAGLIRYIPHLRALAACIFGLVDSDIGSSKIKTALSGWKHMISKCQTAGQLSAYIDSPPQLLTNLRSLADFARIKGFESLQTEILELSINLSKLTVDCNPEVLVTQSIALCLQHLSHGWSSKAKKLLMDNQDLVSRPEVTRELAVNFHLSAAEYHLSLGVLDKAEQHLCDARDAELALASELRTRKGRGSNRRVATAYAYFLFSILALERGDCYHALRFAKTAVRMLFHDWSKMDEMRSAAEDTSMDDLSQSDTSEKDTSLNDSYLGKPIVPRQSTGPEFWALAYPLFRVLSQLSSTYAHVGMYQETLYYAEQALKVARSMDSAACVSQSLAWLAWVWLMAGKPEKATELTAETKPIALTLEPSYQNAKVLCQLSSVCGEINDTEAQVELLSKAESMLEVLNSEVQSTSNALAHDLESGMAQLSIKEKPATKVVVRRTAAAKTTRTATKAAPRKVAPKKAVAPVETIAQAQTEETHLSFLRALILQNKSTRLISEHDWTAAVTTLRTAYELSKLPADVSQACFLMGVALIGQSLEQMGHDAVFSVIQDSTLSFPSVTGSRAAAERLSLTKTTAPRNRRGVTKITQNTKSFFDKLREAQGHLLAAHSIASLNGDGALIHRIATVLQNVVILLANTSTLKPAASHPSHATSSVELARNLIWRREGKALHLEVTKESKSDWPAFTKNPESRRTSLGLTLDMDCFQRDYVDIIPTSWNVLSVSLSDNENDLCITKLQAGQSPFGIRLPLERAGSKEVDNESFSYQEGRAELLGIIEVANRTCHEARDMSQKGAKSKWWAQREEIDERLKNLMDSIEQTWLGGFKGIFSQNPRRADLLAKFQKSFQATLDKHLPSRNVRGKKAKAAAPATKVSLDPRIYELFIGLGDPTTQDEGADEPLTDLLYFVVDILQFHGETNAYDEIDFDAMIVETYSALHAYHVGAKGIKDTDDGGVHTILILDNSLHAFPWESLPCLQGLAVSRVPSLACLRRLIQEMKPADGVIIDKDNDELSSPDGQWDSQRDGHYVSINSGTYILNPGSDLKNTQATFGPALSSLPPAWDSVEMREPSEPEFERALRDRDLLLYFGHGSGAQYIRGRTIRKMDKCRAVALLMGCSSASLADVGRFECHGPVWNYMLAGSPAVVGTLWDVTDRDIDRFAGRVFEEWGLMPKGTFAEEASSGSTKGKKVARGGGDGSRKKTRTVVEAGAGQQTSLVEAVAKARDACRFRYLTAAAVCVYGIPVYVNHQ</sequence>
<dbReference type="Proteomes" id="UP001497680">
    <property type="component" value="Unassembled WGS sequence"/>
</dbReference>